<organism evidence="1 2">
    <name type="scientific">Pluteus cervinus</name>
    <dbReference type="NCBI Taxonomy" id="181527"/>
    <lineage>
        <taxon>Eukaryota</taxon>
        <taxon>Fungi</taxon>
        <taxon>Dikarya</taxon>
        <taxon>Basidiomycota</taxon>
        <taxon>Agaricomycotina</taxon>
        <taxon>Agaricomycetes</taxon>
        <taxon>Agaricomycetidae</taxon>
        <taxon>Agaricales</taxon>
        <taxon>Pluteineae</taxon>
        <taxon>Pluteaceae</taxon>
        <taxon>Pluteus</taxon>
    </lineage>
</organism>
<accession>A0ACD3AMM5</accession>
<keyword evidence="2" id="KW-1185">Reference proteome</keyword>
<evidence type="ECO:0000313" key="1">
    <source>
        <dbReference type="EMBL" id="TFK66909.1"/>
    </source>
</evidence>
<gene>
    <name evidence="1" type="ORF">BDN72DRAFT_961433</name>
</gene>
<proteinExistence type="predicted"/>
<protein>
    <submittedName>
        <fullName evidence="1">Uncharacterized protein</fullName>
    </submittedName>
</protein>
<dbReference type="EMBL" id="ML208391">
    <property type="protein sequence ID" value="TFK66909.1"/>
    <property type="molecule type" value="Genomic_DNA"/>
</dbReference>
<reference evidence="1 2" key="1">
    <citation type="journal article" date="2019" name="Nat. Ecol. Evol.">
        <title>Megaphylogeny resolves global patterns of mushroom evolution.</title>
        <authorList>
            <person name="Varga T."/>
            <person name="Krizsan K."/>
            <person name="Foldi C."/>
            <person name="Dima B."/>
            <person name="Sanchez-Garcia M."/>
            <person name="Sanchez-Ramirez S."/>
            <person name="Szollosi G.J."/>
            <person name="Szarkandi J.G."/>
            <person name="Papp V."/>
            <person name="Albert L."/>
            <person name="Andreopoulos W."/>
            <person name="Angelini C."/>
            <person name="Antonin V."/>
            <person name="Barry K.W."/>
            <person name="Bougher N.L."/>
            <person name="Buchanan P."/>
            <person name="Buyck B."/>
            <person name="Bense V."/>
            <person name="Catcheside P."/>
            <person name="Chovatia M."/>
            <person name="Cooper J."/>
            <person name="Damon W."/>
            <person name="Desjardin D."/>
            <person name="Finy P."/>
            <person name="Geml J."/>
            <person name="Haridas S."/>
            <person name="Hughes K."/>
            <person name="Justo A."/>
            <person name="Karasinski D."/>
            <person name="Kautmanova I."/>
            <person name="Kiss B."/>
            <person name="Kocsube S."/>
            <person name="Kotiranta H."/>
            <person name="LaButti K.M."/>
            <person name="Lechner B.E."/>
            <person name="Liimatainen K."/>
            <person name="Lipzen A."/>
            <person name="Lukacs Z."/>
            <person name="Mihaltcheva S."/>
            <person name="Morgado L.N."/>
            <person name="Niskanen T."/>
            <person name="Noordeloos M.E."/>
            <person name="Ohm R.A."/>
            <person name="Ortiz-Santana B."/>
            <person name="Ovrebo C."/>
            <person name="Racz N."/>
            <person name="Riley R."/>
            <person name="Savchenko A."/>
            <person name="Shiryaev A."/>
            <person name="Soop K."/>
            <person name="Spirin V."/>
            <person name="Szebenyi C."/>
            <person name="Tomsovsky M."/>
            <person name="Tulloss R.E."/>
            <person name="Uehling J."/>
            <person name="Grigoriev I.V."/>
            <person name="Vagvolgyi C."/>
            <person name="Papp T."/>
            <person name="Martin F.M."/>
            <person name="Miettinen O."/>
            <person name="Hibbett D.S."/>
            <person name="Nagy L.G."/>
        </authorList>
    </citation>
    <scope>NUCLEOTIDE SEQUENCE [LARGE SCALE GENOMIC DNA]</scope>
    <source>
        <strain evidence="1 2">NL-1719</strain>
    </source>
</reference>
<name>A0ACD3AMM5_9AGAR</name>
<evidence type="ECO:0000313" key="2">
    <source>
        <dbReference type="Proteomes" id="UP000308600"/>
    </source>
</evidence>
<sequence length="280" mass="31670">MVTLVPELIREIIEIAVGTDLGYAAKFALVSRDFYEWAHPILCRTLMYYATSETKHWPVPLHELPQWLELNGKHVRSMMWGIDTTNLPSLLEQCPGLTNLALWVNTSSNDITTLLPILSTLHLSRLSIDLWELFDRKSFSELEARHAAFRAVTHLDVVHRITEWEDLQGITALPCLTHLCFPRRTMDSPYSSVIRSALEECKHLKVLAIASGSSFPSGNPIRVAQTNFVLDGDPRLVAFDCEYVGDWECGAIGKKDIWALADEIVEQRFKDIESPRSVPG</sequence>
<dbReference type="Proteomes" id="UP000308600">
    <property type="component" value="Unassembled WGS sequence"/>
</dbReference>